<dbReference type="InterPro" id="IPR000073">
    <property type="entry name" value="AB_hydrolase_1"/>
</dbReference>
<dbReference type="InterPro" id="IPR010941">
    <property type="entry name" value="PhaC_N"/>
</dbReference>
<keyword evidence="7" id="KW-1185">Reference proteome</keyword>
<dbReference type="Pfam" id="PF00561">
    <property type="entry name" value="Abhydrolase_1"/>
    <property type="match status" value="1"/>
</dbReference>
<evidence type="ECO:0000256" key="1">
    <source>
        <dbReference type="ARBA" id="ARBA00022679"/>
    </source>
</evidence>
<name>A0ABP9HXM5_9ACTN</name>
<dbReference type="Gene3D" id="3.40.50.1820">
    <property type="entry name" value="alpha/beta hydrolase"/>
    <property type="match status" value="1"/>
</dbReference>
<sequence length="590" mass="64625">MSADTSAGAQRTSGTPPRPEWGEGVEEAVDAASKAVPGQNLLDDLDPGGFGPALLQFGQRLAATPAQTSAAFWRYAFGTSEALAAGMLRATGEQADGPVKEIPRDKRFADAAWEQNPWYWALRQQHLLLERLSGELLGAADLEPAQKAKTEFLVKQIVDAAAPTNTLLGNPAALRKALDTGGQSVVRGALNFLEDLATNGGQPRQTVPGQFVVGEDLAATPGKVVFRNELMELIQYAPQTEQVLSVPLLLSPPWINKYYMMDLAPGRSLVEWAVQHGLTVFAISYRNPDASMRGVRLDDYLVSGPRQAIDVIQDITGAEAVNVLGLCLGGTLTMSTLAYLATIGDRRVRTGTLLNTLVDFSEPGVLGVFTDESTVQRLERRMERNGFLAGGDMRATFDLLRSNDLIWNYVVNNWLMGEDPPKFDLLAWNADSTRMPAGMHSFYLRSCYVENRLAKGAMELAGVDIDLGQVTEDLYFVAAEQDHIAPWKSVYKGARLAGGDVRFVLSNSGHIAGVVNPPNPKSRHWVLEGGELPADADEWRARATEHKASWWEDWTPWIRERSGELRQPPRTGSERYPVLEDAPGTYVHES</sequence>
<dbReference type="Pfam" id="PF07167">
    <property type="entry name" value="PhaC_N"/>
    <property type="match status" value="1"/>
</dbReference>
<dbReference type="PANTHER" id="PTHR36837">
    <property type="entry name" value="POLY(3-HYDROXYALKANOATE) POLYMERASE SUBUNIT PHAC"/>
    <property type="match status" value="1"/>
</dbReference>
<evidence type="ECO:0000256" key="2">
    <source>
        <dbReference type="ARBA" id="ARBA00023315"/>
    </source>
</evidence>
<feature type="domain" description="AB hydrolase-1" evidence="4">
    <location>
        <begin position="275"/>
        <end position="516"/>
    </location>
</feature>
<feature type="region of interest" description="Disordered" evidence="3">
    <location>
        <begin position="1"/>
        <end position="27"/>
    </location>
</feature>
<dbReference type="SUPFAM" id="SSF53474">
    <property type="entry name" value="alpha/beta-Hydrolases"/>
    <property type="match status" value="1"/>
</dbReference>
<accession>A0ABP9HXM5</accession>
<protein>
    <submittedName>
        <fullName evidence="6">Class I poly(R)-hydroxyalkanoic acid synthase</fullName>
    </submittedName>
</protein>
<dbReference type="PANTHER" id="PTHR36837:SF5">
    <property type="entry name" value="POLY-3-HYDROXYBUTYRATE SYNTHASE"/>
    <property type="match status" value="1"/>
</dbReference>
<evidence type="ECO:0000313" key="6">
    <source>
        <dbReference type="EMBL" id="GAA4981487.1"/>
    </source>
</evidence>
<reference evidence="7" key="1">
    <citation type="journal article" date="2019" name="Int. J. Syst. Evol. Microbiol.">
        <title>The Global Catalogue of Microorganisms (GCM) 10K type strain sequencing project: providing services to taxonomists for standard genome sequencing and annotation.</title>
        <authorList>
            <consortium name="The Broad Institute Genomics Platform"/>
            <consortium name="The Broad Institute Genome Sequencing Center for Infectious Disease"/>
            <person name="Wu L."/>
            <person name="Ma J."/>
        </authorList>
    </citation>
    <scope>NUCLEOTIDE SEQUENCE [LARGE SCALE GENOMIC DNA]</scope>
    <source>
        <strain evidence="7">JCM 18126</strain>
    </source>
</reference>
<feature type="region of interest" description="Disordered" evidence="3">
    <location>
        <begin position="562"/>
        <end position="590"/>
    </location>
</feature>
<dbReference type="Proteomes" id="UP001501195">
    <property type="component" value="Unassembled WGS sequence"/>
</dbReference>
<keyword evidence="2" id="KW-0012">Acyltransferase</keyword>
<organism evidence="6 7">
    <name type="scientific">Kineococcus glutinatus</name>
    <dbReference type="NCBI Taxonomy" id="1070872"/>
    <lineage>
        <taxon>Bacteria</taxon>
        <taxon>Bacillati</taxon>
        <taxon>Actinomycetota</taxon>
        <taxon>Actinomycetes</taxon>
        <taxon>Kineosporiales</taxon>
        <taxon>Kineosporiaceae</taxon>
        <taxon>Kineococcus</taxon>
    </lineage>
</organism>
<evidence type="ECO:0000259" key="4">
    <source>
        <dbReference type="Pfam" id="PF00561"/>
    </source>
</evidence>
<proteinExistence type="predicted"/>
<evidence type="ECO:0000259" key="5">
    <source>
        <dbReference type="Pfam" id="PF07167"/>
    </source>
</evidence>
<dbReference type="InterPro" id="IPR051321">
    <property type="entry name" value="PHA/PHB_synthase"/>
</dbReference>
<comment type="caution">
    <text evidence="6">The sequence shown here is derived from an EMBL/GenBank/DDBJ whole genome shotgun (WGS) entry which is preliminary data.</text>
</comment>
<gene>
    <name evidence="6" type="primary">phaC</name>
    <name evidence="6" type="ORF">GCM10023225_21850</name>
</gene>
<keyword evidence="1" id="KW-0808">Transferase</keyword>
<feature type="compositionally biased region" description="Polar residues" evidence="3">
    <location>
        <begin position="1"/>
        <end position="15"/>
    </location>
</feature>
<dbReference type="RefSeq" id="WP_345712575.1">
    <property type="nucleotide sequence ID" value="NZ_BAABIL010000322.1"/>
</dbReference>
<evidence type="ECO:0000313" key="7">
    <source>
        <dbReference type="Proteomes" id="UP001501195"/>
    </source>
</evidence>
<dbReference type="EMBL" id="BAABIL010000322">
    <property type="protein sequence ID" value="GAA4981487.1"/>
    <property type="molecule type" value="Genomic_DNA"/>
</dbReference>
<feature type="domain" description="Poly-beta-hydroxybutyrate polymerase N-terminal" evidence="5">
    <location>
        <begin position="104"/>
        <end position="273"/>
    </location>
</feature>
<dbReference type="InterPro" id="IPR029058">
    <property type="entry name" value="AB_hydrolase_fold"/>
</dbReference>
<evidence type="ECO:0000256" key="3">
    <source>
        <dbReference type="SAM" id="MobiDB-lite"/>
    </source>
</evidence>